<gene>
    <name evidence="2" type="ORF">PXC00_11850</name>
</gene>
<dbReference type="AlphaFoldDB" id="A0AA97H1M4"/>
<dbReference type="KEGG" id="carl:PXC00_11850"/>
<dbReference type="EMBL" id="CP135996">
    <property type="protein sequence ID" value="WOC31875.1"/>
    <property type="molecule type" value="Genomic_DNA"/>
</dbReference>
<organism evidence="2 3">
    <name type="scientific">Caproicibacterium argilliputei</name>
    <dbReference type="NCBI Taxonomy" id="3030016"/>
    <lineage>
        <taxon>Bacteria</taxon>
        <taxon>Bacillati</taxon>
        <taxon>Bacillota</taxon>
        <taxon>Clostridia</taxon>
        <taxon>Eubacteriales</taxon>
        <taxon>Oscillospiraceae</taxon>
        <taxon>Caproicibacterium</taxon>
    </lineage>
</organism>
<sequence>MEIRFNRTGAERKALVTAIGEILEMKPKYCGMPSAAYRIGTFHVDKSGTVSFDERQCGADVEALLHALADRGFTAERAPDSVVEEEGGDMSEQADEAAGNAPQGETSGLTVTVPRDTLSDTAIENLKRIAASKSALLKKALGTDSLRIEVSDEQVSFPWFAQTDGDSVEAYTHLVAALCEMARQAKRVTATEKETENEKYAFRCFLLRLGFIGTEYKAERKILLKNLTGSSAFKNGGADHALSE</sequence>
<feature type="region of interest" description="Disordered" evidence="1">
    <location>
        <begin position="76"/>
        <end position="111"/>
    </location>
</feature>
<evidence type="ECO:0000313" key="2">
    <source>
        <dbReference type="EMBL" id="WOC31875.1"/>
    </source>
</evidence>
<evidence type="ECO:0000256" key="1">
    <source>
        <dbReference type="SAM" id="MobiDB-lite"/>
    </source>
</evidence>
<protein>
    <submittedName>
        <fullName evidence="2">Virulence protein</fullName>
    </submittedName>
</protein>
<keyword evidence="3" id="KW-1185">Reference proteome</keyword>
<feature type="compositionally biased region" description="Acidic residues" evidence="1">
    <location>
        <begin position="82"/>
        <end position="95"/>
    </location>
</feature>
<reference evidence="3" key="3">
    <citation type="submission" date="2024-06" db="EMBL/GenBank/DDBJ databases">
        <authorList>
            <person name="Zeng C."/>
        </authorList>
    </citation>
    <scope>NUCLEOTIDE SEQUENCE [LARGE SCALE GENOMIC DNA]</scope>
    <source>
        <strain evidence="3">ZCY20-5</strain>
    </source>
</reference>
<evidence type="ECO:0000313" key="3">
    <source>
        <dbReference type="Proteomes" id="UP001300604"/>
    </source>
</evidence>
<dbReference type="RefSeq" id="WP_275844691.1">
    <property type="nucleotide sequence ID" value="NZ_CP135996.1"/>
</dbReference>
<name>A0AA97H1M4_9FIRM</name>
<accession>A0AA97H1M4</accession>
<dbReference type="Proteomes" id="UP001300604">
    <property type="component" value="Chromosome"/>
</dbReference>
<reference evidence="3" key="2">
    <citation type="submission" date="2024-06" db="EMBL/GenBank/DDBJ databases">
        <title>Caproicibacterium argilliputei sp. nov, a novel caproic acid producing anaerobic bacterium isolated from pit mud.</title>
        <authorList>
            <person name="Zeng C."/>
        </authorList>
    </citation>
    <scope>NUCLEOTIDE SEQUENCE [LARGE SCALE GENOMIC DNA]</scope>
    <source>
        <strain evidence="3">ZCY20-5</strain>
    </source>
</reference>
<proteinExistence type="predicted"/>
<reference evidence="2 3" key="1">
    <citation type="submission" date="2024-06" db="EMBL/GenBank/DDBJ databases">
        <title>Caproicibacterium argilliputei sp. nov, a novel caproic acid producing anaerobic bacterium isolated from pit mud.</title>
        <authorList>
            <person name="Xia S."/>
        </authorList>
    </citation>
    <scope>NUCLEOTIDE SEQUENCE [LARGE SCALE GENOMIC DNA]</scope>
    <source>
        <strain evidence="2 3">ZCY20-5</strain>
    </source>
</reference>